<keyword evidence="1" id="KW-1133">Transmembrane helix</keyword>
<evidence type="ECO:0000313" key="2">
    <source>
        <dbReference type="EMBL" id="KAF5226561.1"/>
    </source>
</evidence>
<dbReference type="EMBL" id="JABDHM010000001">
    <property type="protein sequence ID" value="KAF5226561.1"/>
    <property type="molecule type" value="Genomic_DNA"/>
</dbReference>
<keyword evidence="1" id="KW-0472">Membrane</keyword>
<keyword evidence="1" id="KW-0812">Transmembrane</keyword>
<evidence type="ECO:0000313" key="3">
    <source>
        <dbReference type="Proteomes" id="UP000583944"/>
    </source>
</evidence>
<dbReference type="InterPro" id="IPR011989">
    <property type="entry name" value="ARM-like"/>
</dbReference>
<dbReference type="AlphaFoldDB" id="A0A7J6YIH0"/>
<dbReference type="Proteomes" id="UP000583944">
    <property type="component" value="Unassembled WGS sequence"/>
</dbReference>
<organism evidence="2 3">
    <name type="scientific">Trypanosoma cruzi</name>
    <dbReference type="NCBI Taxonomy" id="5693"/>
    <lineage>
        <taxon>Eukaryota</taxon>
        <taxon>Discoba</taxon>
        <taxon>Euglenozoa</taxon>
        <taxon>Kinetoplastea</taxon>
        <taxon>Metakinetoplastina</taxon>
        <taxon>Trypanosomatida</taxon>
        <taxon>Trypanosomatidae</taxon>
        <taxon>Trypanosoma</taxon>
        <taxon>Schizotrypanum</taxon>
    </lineage>
</organism>
<accession>A0A7J6YIH0</accession>
<dbReference type="VEuPathDB" id="TriTrypDB:BCY84_01079"/>
<comment type="caution">
    <text evidence="2">The sequence shown here is derived from an EMBL/GenBank/DDBJ whole genome shotgun (WGS) entry which is preliminary data.</text>
</comment>
<dbReference type="VEuPathDB" id="TriTrypDB:ECC02_000062"/>
<reference evidence="2 3" key="1">
    <citation type="journal article" date="2019" name="Genome Biol. Evol.">
        <title>Nanopore Sequencing Significantly Improves Genome Assembly of the Protozoan Parasite Trypanosoma cruzi.</title>
        <authorList>
            <person name="Diaz-Viraque F."/>
            <person name="Pita S."/>
            <person name="Greif G."/>
            <person name="de Souza R.C.M."/>
            <person name="Iraola G."/>
            <person name="Robello C."/>
        </authorList>
    </citation>
    <scope>NUCLEOTIDE SEQUENCE [LARGE SCALE GENOMIC DNA]</scope>
    <source>
        <strain evidence="2 3">Berenice</strain>
    </source>
</reference>
<name>A0A7J6YIH0_TRYCR</name>
<gene>
    <name evidence="2" type="ORF">ECC02_000062</name>
</gene>
<dbReference type="Gene3D" id="1.25.10.10">
    <property type="entry name" value="Leucine-rich Repeat Variant"/>
    <property type="match status" value="1"/>
</dbReference>
<feature type="transmembrane region" description="Helical" evidence="1">
    <location>
        <begin position="12"/>
        <end position="32"/>
    </location>
</feature>
<proteinExistence type="predicted"/>
<protein>
    <submittedName>
        <fullName evidence="2">Uncharacterized protein</fullName>
    </submittedName>
</protein>
<evidence type="ECO:0000256" key="1">
    <source>
        <dbReference type="SAM" id="Phobius"/>
    </source>
</evidence>
<sequence>MKKKQKMSQKPVRIFFFFFVFVFLFFFFFFPLSLSLSLFLSTVMFVSGEGSIFFVCARGISHSSFLCLLLPHQRERSKGSGVRQFFLHQSMDVALLLQRQMELHGALRHPPHTVAQLQEIYRTMRELAIFFQSVRSTADMLRSSPETVFQCLMHIGVGDIVSFDKQRRDGAVPMHQAKVLTRTNAIELEPRLRAAVSAAALDAMVAHSKTTRTLLRIKVEDGNDFTIAENALQQFIEYLDYIDAASGNVPEVMFKFYMVEDEASLLSLFGRGASEASLRTSEGEISAEATVTLPCDEELENEVRRLARVCASTTESVADRLSALRVINRWIDMMGEESFLHNISRVVSHISGTLSVCAAEKRSAVCRQACNVMVSIARRTPARLYHDGSLKVALSKWCSVLVRGVFVTVSAIAQATDVALRALVIGSGGNAAALKSIIEGLESGTHPELRRKCLGYLVVGVVASGGEVCSSRSRLATVSSNYMETGDTACRKMARALYIALVYFTGVSNVVVSKKSESLIHQEEIELKGVLHDVEAVERMIFGTSVEKQSSVVCGAQAGSVRRSSSTNASSTRTEAKQDFITSVTTDIYDTSAMLGGA</sequence>